<evidence type="ECO:0000256" key="1">
    <source>
        <dbReference type="ARBA" id="ARBA00022490"/>
    </source>
</evidence>
<dbReference type="PANTHER" id="PTHR30008">
    <property type="entry name" value="EXODEOXYRIBONUCLEASE 7 LARGE SUBUNIT"/>
    <property type="match status" value="1"/>
</dbReference>
<evidence type="ECO:0000256" key="5">
    <source>
        <dbReference type="HAMAP-Rule" id="MF_00378"/>
    </source>
</evidence>
<dbReference type="HAMAP" id="MF_00378">
    <property type="entry name" value="Exonuc_7_L"/>
    <property type="match status" value="1"/>
</dbReference>
<comment type="function">
    <text evidence="5">Bidirectionally degrades single-stranded DNA into large acid-insoluble oligonucleotides, which are then degraded further into small acid-soluble oligonucleotides.</text>
</comment>
<evidence type="ECO:0000256" key="6">
    <source>
        <dbReference type="RuleBase" id="RU004355"/>
    </source>
</evidence>
<name>A0A7V0T766_UNCW3</name>
<dbReference type="EMBL" id="DSBX01000310">
    <property type="protein sequence ID" value="HDR00219.1"/>
    <property type="molecule type" value="Genomic_DNA"/>
</dbReference>
<gene>
    <name evidence="5 10" type="primary">xseA</name>
    <name evidence="10" type="ORF">ENN51_08065</name>
</gene>
<dbReference type="PANTHER" id="PTHR30008:SF0">
    <property type="entry name" value="EXODEOXYRIBONUCLEASE 7 LARGE SUBUNIT"/>
    <property type="match status" value="1"/>
</dbReference>
<dbReference type="AlphaFoldDB" id="A0A7V0T766"/>
<evidence type="ECO:0000256" key="4">
    <source>
        <dbReference type="ARBA" id="ARBA00022839"/>
    </source>
</evidence>
<keyword evidence="4 5" id="KW-0269">Exonuclease</keyword>
<comment type="subunit">
    <text evidence="5">Heterooligomer composed of large and small subunits.</text>
</comment>
<dbReference type="GO" id="GO:0009318">
    <property type="term" value="C:exodeoxyribonuclease VII complex"/>
    <property type="evidence" value="ECO:0007669"/>
    <property type="project" value="UniProtKB-UniRule"/>
</dbReference>
<organism evidence="10">
    <name type="scientific">candidate division WOR-3 bacterium</name>
    <dbReference type="NCBI Taxonomy" id="2052148"/>
    <lineage>
        <taxon>Bacteria</taxon>
        <taxon>Bacteria division WOR-3</taxon>
    </lineage>
</organism>
<evidence type="ECO:0000256" key="7">
    <source>
        <dbReference type="SAM" id="Coils"/>
    </source>
</evidence>
<evidence type="ECO:0000256" key="2">
    <source>
        <dbReference type="ARBA" id="ARBA00022722"/>
    </source>
</evidence>
<protein>
    <recommendedName>
        <fullName evidence="5">Exodeoxyribonuclease 7 large subunit</fullName>
        <ecNumber evidence="5">3.1.11.6</ecNumber>
    </recommendedName>
    <alternativeName>
        <fullName evidence="5">Exodeoxyribonuclease VII large subunit</fullName>
        <shortName evidence="5">Exonuclease VII large subunit</shortName>
    </alternativeName>
</protein>
<dbReference type="GO" id="GO:0005737">
    <property type="term" value="C:cytoplasm"/>
    <property type="evidence" value="ECO:0007669"/>
    <property type="project" value="UniProtKB-SubCell"/>
</dbReference>
<dbReference type="InterPro" id="IPR025824">
    <property type="entry name" value="OB-fold_nuc-bd_dom"/>
</dbReference>
<dbReference type="GO" id="GO:0008855">
    <property type="term" value="F:exodeoxyribonuclease VII activity"/>
    <property type="evidence" value="ECO:0007669"/>
    <property type="project" value="UniProtKB-UniRule"/>
</dbReference>
<proteinExistence type="inferred from homology"/>
<evidence type="ECO:0000256" key="3">
    <source>
        <dbReference type="ARBA" id="ARBA00022801"/>
    </source>
</evidence>
<dbReference type="InterPro" id="IPR003753">
    <property type="entry name" value="Exonuc_VII_L"/>
</dbReference>
<keyword evidence="1 5" id="KW-0963">Cytoplasm</keyword>
<comment type="catalytic activity">
    <reaction evidence="5 6">
        <text>Exonucleolytic cleavage in either 5'- to 3'- or 3'- to 5'-direction to yield nucleoside 5'-phosphates.</text>
        <dbReference type="EC" id="3.1.11.6"/>
    </reaction>
</comment>
<dbReference type="EC" id="3.1.11.6" evidence="5"/>
<comment type="similarity">
    <text evidence="5 6">Belongs to the XseA family.</text>
</comment>
<dbReference type="NCBIfam" id="TIGR00237">
    <property type="entry name" value="xseA"/>
    <property type="match status" value="1"/>
</dbReference>
<evidence type="ECO:0000313" key="10">
    <source>
        <dbReference type="EMBL" id="HDR00219.1"/>
    </source>
</evidence>
<dbReference type="InterPro" id="IPR020579">
    <property type="entry name" value="Exonuc_VII_lsu_C"/>
</dbReference>
<evidence type="ECO:0000259" key="8">
    <source>
        <dbReference type="Pfam" id="PF02601"/>
    </source>
</evidence>
<dbReference type="GO" id="GO:0003676">
    <property type="term" value="F:nucleic acid binding"/>
    <property type="evidence" value="ECO:0007669"/>
    <property type="project" value="InterPro"/>
</dbReference>
<keyword evidence="2 5" id="KW-0540">Nuclease</keyword>
<feature type="domain" description="OB-fold nucleic acid binding" evidence="9">
    <location>
        <begin position="16"/>
        <end position="107"/>
    </location>
</feature>
<dbReference type="GO" id="GO:0006308">
    <property type="term" value="P:DNA catabolic process"/>
    <property type="evidence" value="ECO:0007669"/>
    <property type="project" value="UniProtKB-UniRule"/>
</dbReference>
<dbReference type="CDD" id="cd04489">
    <property type="entry name" value="ExoVII_LU_OBF"/>
    <property type="match status" value="1"/>
</dbReference>
<sequence>MPYNPAIEVTAQTRVLTVAEVNHLVAGMLAERFRDIWVTGEVSGLKVYPSGHHYFALKDESSQLDAVMFRSSASKLKFKLESGDQVIAHGRLDLYEPRGKYQFVLDHAEPAGLGALQQAFEQLKKKLAAEGLFDAARKRPLPVLPRVIGIVTSPAGAALQDMLRTLRLNRAGAKVLLFPAQVQGDGAAEQVAEGVRVLSGLSEVEVIIVGRGGGSIEDLWCFNEESVVRAIVGCRVPVVSGVGHETDFTIADFVADARAATPTAAAQAVSRGWAELPARFVELARRLMEATEQELADREQRLAEMVRHRAFEVMRNRLADAGFRVERAAGGAAAAAGAGVARRLADTNRLRQRLAAQSPLARLERVRRRLDSAAAGLSRRVELSVREQRARFRESSARLDALSPLASLGRGYSVLRTRAGRVVSRVGQVAPGDVVEALVSDGRVECEVRAARRGNPMDGGE</sequence>
<evidence type="ECO:0000259" key="9">
    <source>
        <dbReference type="Pfam" id="PF13742"/>
    </source>
</evidence>
<dbReference type="Proteomes" id="UP000885672">
    <property type="component" value="Unassembled WGS sequence"/>
</dbReference>
<reference evidence="10" key="1">
    <citation type="journal article" date="2020" name="mSystems">
        <title>Genome- and Community-Level Interaction Insights into Carbon Utilization and Element Cycling Functions of Hydrothermarchaeota in Hydrothermal Sediment.</title>
        <authorList>
            <person name="Zhou Z."/>
            <person name="Liu Y."/>
            <person name="Xu W."/>
            <person name="Pan J."/>
            <person name="Luo Z.H."/>
            <person name="Li M."/>
        </authorList>
    </citation>
    <scope>NUCLEOTIDE SEQUENCE [LARGE SCALE GENOMIC DNA]</scope>
    <source>
        <strain evidence="10">SpSt-1182</strain>
    </source>
</reference>
<comment type="caution">
    <text evidence="10">The sequence shown here is derived from an EMBL/GenBank/DDBJ whole genome shotgun (WGS) entry which is preliminary data.</text>
</comment>
<feature type="domain" description="Exonuclease VII large subunit C-terminal" evidence="8">
    <location>
        <begin position="132"/>
        <end position="447"/>
    </location>
</feature>
<comment type="subcellular location">
    <subcellularLocation>
        <location evidence="5 6">Cytoplasm</location>
    </subcellularLocation>
</comment>
<feature type="coiled-coil region" evidence="7">
    <location>
        <begin position="281"/>
        <end position="308"/>
    </location>
</feature>
<accession>A0A7V0T766</accession>
<dbReference type="Pfam" id="PF13742">
    <property type="entry name" value="tRNA_anti_2"/>
    <property type="match status" value="1"/>
</dbReference>
<keyword evidence="3 5" id="KW-0378">Hydrolase</keyword>
<dbReference type="Pfam" id="PF02601">
    <property type="entry name" value="Exonuc_VII_L"/>
    <property type="match status" value="1"/>
</dbReference>
<keyword evidence="7" id="KW-0175">Coiled coil</keyword>